<feature type="domain" description="DNA endonuclease I-HmuI-like NUMOD-like" evidence="3">
    <location>
        <begin position="218"/>
        <end position="251"/>
    </location>
</feature>
<evidence type="ECO:0000259" key="3">
    <source>
        <dbReference type="Pfam" id="PF22083"/>
    </source>
</evidence>
<dbReference type="RefSeq" id="YP_009126478.1">
    <property type="nucleotide sequence ID" value="NC_026609.1"/>
</dbReference>
<organism evidence="4 5">
    <name type="scientific">Lactobacillus phage Ldl1</name>
    <dbReference type="NCBI Taxonomy" id="1552735"/>
    <lineage>
        <taxon>Viruses</taxon>
        <taxon>Duplodnaviria</taxon>
        <taxon>Heunggongvirae</taxon>
        <taxon>Uroviricota</taxon>
        <taxon>Caudoviricetes</taxon>
        <taxon>Tybeckvirinae</taxon>
        <taxon>Lidleunavirus</taxon>
        <taxon>Lidleunavirus Ldl1</taxon>
    </lineage>
</organism>
<dbReference type="KEGG" id="vg:23681239"/>
<keyword evidence="5" id="KW-1185">Reference proteome</keyword>
<dbReference type="Gene3D" id="1.10.10.10">
    <property type="entry name" value="Winged helix-like DNA-binding domain superfamily/Winged helix DNA-binding domain"/>
    <property type="match status" value="2"/>
</dbReference>
<dbReference type="InterPro" id="IPR010902">
    <property type="entry name" value="NUMOD4"/>
</dbReference>
<dbReference type="InterPro" id="IPR044925">
    <property type="entry name" value="His-Me_finger_sf"/>
</dbReference>
<evidence type="ECO:0000313" key="4">
    <source>
        <dbReference type="EMBL" id="AIS73894.1"/>
    </source>
</evidence>
<dbReference type="InterPro" id="IPR054307">
    <property type="entry name" value="I-HmuI_NUMOD-like"/>
</dbReference>
<name>A0A0A7DMZ6_9CAUD</name>
<dbReference type="InterPro" id="IPR003615">
    <property type="entry name" value="HNH_nuc"/>
</dbReference>
<dbReference type="Pfam" id="PF22083">
    <property type="entry name" value="I-HmuI_NUMOD-like"/>
    <property type="match status" value="2"/>
</dbReference>
<dbReference type="InterPro" id="IPR001387">
    <property type="entry name" value="Cro/C1-type_HTH"/>
</dbReference>
<accession>A0A0A7DMZ6</accession>
<dbReference type="Gene3D" id="3.90.75.20">
    <property type="match status" value="1"/>
</dbReference>
<dbReference type="Pfam" id="PF07463">
    <property type="entry name" value="NUMOD4"/>
    <property type="match status" value="1"/>
</dbReference>
<dbReference type="CDD" id="cd00093">
    <property type="entry name" value="HTH_XRE"/>
    <property type="match status" value="1"/>
</dbReference>
<feature type="domain" description="NUMOD4" evidence="1">
    <location>
        <begin position="6"/>
        <end position="62"/>
    </location>
</feature>
<dbReference type="InterPro" id="IPR003647">
    <property type="entry name" value="Intron_nuc_1_rpt"/>
</dbReference>
<evidence type="ECO:0000259" key="2">
    <source>
        <dbReference type="Pfam" id="PF13392"/>
    </source>
</evidence>
<sequence>MENTEEIWKTYPDYDFIEVSNLGRIRTKDRIITRKDGKKYSAGGQVLNQQIKKNGYMQVCVRVNGKKVYLLTHRMVAICFIPNPNDYPEVNHKDNDRTNNVVSNLEWCTHEYNIAYKERYGVSAREATKVLRHHVFAINLKTGKVLRFESQNEAARQLGVSRSSIYAVINGEQYVAGNYWVTEDESEITEEKIREIRVNMKLCPMIAVNPETFEVFWFESQCEAGRQLGVYQSNISDVINGKRNKTCGHWFCYADKNVVEKTRKNFGNDIAKKVEELMKQN</sequence>
<evidence type="ECO:0000259" key="1">
    <source>
        <dbReference type="Pfam" id="PF07463"/>
    </source>
</evidence>
<feature type="domain" description="DNA endonuclease I-HmuI-like NUMOD-like" evidence="3">
    <location>
        <begin position="137"/>
        <end position="174"/>
    </location>
</feature>
<proteinExistence type="predicted"/>
<dbReference type="OrthoDB" id="21336at10239"/>
<keyword evidence="4" id="KW-0540">Nuclease</keyword>
<reference evidence="4 5" key="1">
    <citation type="journal article" date="2014" name="Appl. Environ. Microbiol.">
        <title>Genome and proteome analysis of bacteriophage Ldl1 reveals the existence of a novel phage group infecting Lactobacillus delbrueckii subsp. Lactis.</title>
        <authorList>
            <person name="Casey E."/>
            <person name="Mahony J."/>
            <person name="Neve H."/>
            <person name="Noben J.P."/>
            <person name="Bello F.D."/>
            <person name="van Sinderen D."/>
        </authorList>
    </citation>
    <scope>NUCLEOTIDE SEQUENCE [LARGE SCALE GENOMIC DNA]</scope>
    <source>
        <strain evidence="4">Ldl1</strain>
    </source>
</reference>
<dbReference type="InterPro" id="IPR036388">
    <property type="entry name" value="WH-like_DNA-bd_sf"/>
</dbReference>
<keyword evidence="4" id="KW-0378">Hydrolase</keyword>
<dbReference type="Proteomes" id="UP000030928">
    <property type="component" value="Segment"/>
</dbReference>
<dbReference type="GO" id="GO:0016788">
    <property type="term" value="F:hydrolase activity, acting on ester bonds"/>
    <property type="evidence" value="ECO:0007669"/>
    <property type="project" value="InterPro"/>
</dbReference>
<dbReference type="GO" id="GO:0004519">
    <property type="term" value="F:endonuclease activity"/>
    <property type="evidence" value="ECO:0007669"/>
    <property type="project" value="UniProtKB-KW"/>
</dbReference>
<feature type="domain" description="HNH nuclease" evidence="2">
    <location>
        <begin position="88"/>
        <end position="113"/>
    </location>
</feature>
<dbReference type="GeneID" id="23681239"/>
<gene>
    <name evidence="4" type="ORF">LDL_036</name>
</gene>
<dbReference type="Pfam" id="PF13392">
    <property type="entry name" value="HNH_3"/>
    <property type="match status" value="1"/>
</dbReference>
<dbReference type="SUPFAM" id="SSF64496">
    <property type="entry name" value="DNA-binding domain of intron-encoded endonucleases"/>
    <property type="match status" value="2"/>
</dbReference>
<evidence type="ECO:0000313" key="5">
    <source>
        <dbReference type="Proteomes" id="UP000030928"/>
    </source>
</evidence>
<keyword evidence="4" id="KW-0255">Endonuclease</keyword>
<protein>
    <submittedName>
        <fullName evidence="4">HNH endonuclease</fullName>
    </submittedName>
</protein>
<dbReference type="SUPFAM" id="SSF54060">
    <property type="entry name" value="His-Me finger endonucleases"/>
    <property type="match status" value="1"/>
</dbReference>
<dbReference type="EMBL" id="KM514685">
    <property type="protein sequence ID" value="AIS73894.1"/>
    <property type="molecule type" value="Genomic_DNA"/>
</dbReference>
<dbReference type="SMART" id="SM00497">
    <property type="entry name" value="IENR1"/>
    <property type="match status" value="2"/>
</dbReference>